<dbReference type="PANTHER" id="PTHR23112:SF0">
    <property type="entry name" value="TRANSMEMBRANE PROTEIN 116"/>
    <property type="match status" value="1"/>
</dbReference>
<feature type="transmembrane region" description="Helical" evidence="6">
    <location>
        <begin position="20"/>
        <end position="38"/>
    </location>
</feature>
<evidence type="ECO:0000256" key="5">
    <source>
        <dbReference type="SAM" id="MobiDB-lite"/>
    </source>
</evidence>
<dbReference type="GO" id="GO:0005886">
    <property type="term" value="C:plasma membrane"/>
    <property type="evidence" value="ECO:0007669"/>
    <property type="project" value="TreeGrafter"/>
</dbReference>
<dbReference type="Proteomes" id="UP000091956">
    <property type="component" value="Unassembled WGS sequence"/>
</dbReference>
<dbReference type="PANTHER" id="PTHR23112">
    <property type="entry name" value="G PROTEIN-COUPLED RECEPTOR 157-RELATED"/>
    <property type="match status" value="1"/>
</dbReference>
<proteinExistence type="predicted"/>
<comment type="subcellular location">
    <subcellularLocation>
        <location evidence="1">Membrane</location>
        <topology evidence="1">Multi-pass membrane protein</topology>
    </subcellularLocation>
</comment>
<feature type="transmembrane region" description="Helical" evidence="6">
    <location>
        <begin position="126"/>
        <end position="144"/>
    </location>
</feature>
<dbReference type="GO" id="GO:0004930">
    <property type="term" value="F:G protein-coupled receptor activity"/>
    <property type="evidence" value="ECO:0007669"/>
    <property type="project" value="TreeGrafter"/>
</dbReference>
<keyword evidence="3 6" id="KW-1133">Transmembrane helix</keyword>
<feature type="transmembrane region" description="Helical" evidence="6">
    <location>
        <begin position="174"/>
        <end position="197"/>
    </location>
</feature>
<evidence type="ECO:0000313" key="9">
    <source>
        <dbReference type="Proteomes" id="UP000091956"/>
    </source>
</evidence>
<keyword evidence="9" id="KW-1185">Reference proteome</keyword>
<protein>
    <recommendedName>
        <fullName evidence="7">G-protein coupled receptors family 2 profile 2 domain-containing protein</fullName>
    </recommendedName>
</protein>
<accession>A0A1B8GS37</accession>
<dbReference type="STRING" id="342668.A0A1B8GS37"/>
<feature type="compositionally biased region" description="Basic residues" evidence="5">
    <location>
        <begin position="392"/>
        <end position="401"/>
    </location>
</feature>
<dbReference type="PROSITE" id="PS50261">
    <property type="entry name" value="G_PROTEIN_RECEP_F2_4"/>
    <property type="match status" value="1"/>
</dbReference>
<dbReference type="Pfam" id="PF05462">
    <property type="entry name" value="Dicty_CAR"/>
    <property type="match status" value="1"/>
</dbReference>
<evidence type="ECO:0000256" key="3">
    <source>
        <dbReference type="ARBA" id="ARBA00022989"/>
    </source>
</evidence>
<dbReference type="RefSeq" id="XP_018132368.1">
    <property type="nucleotide sequence ID" value="XM_018272965.2"/>
</dbReference>
<sequence length="481" mass="54519">MAKKLYFTEQELANIQLAERISSVFSILGCFFVIVTFSSMKIFRKPINRLVFFATFGNLVTNLATLISRSSILTGQNSSLCQFQAFIIQMFMPADALWMFSMALNVFLTFFYQYGPTEFLALEKYYLVFNYGVPAIPSIVFVLLQTEERGRVFGNATLWCWVTVKWNFLRIATFYGPVWVVLLSTMTIYILVGRIVFRNRARFNELTAQASRNQASMAASIVGSPSVLEEGHIAVTTDINVTSDAANSVEREEYKKGKSTAKVKAKKEKKEVSSADRAAWVYLKCALMFFTAMIVTWVPATANRIATLVNPALVSYELNIAEAVLLPLQGFFNACIYIGISTDACNYLRAHCRRVFKQIFINPWNHAFGLPITIPHNNIPPYVEGAPTPGSRSRKNKKKKSSPYDLHDMDPKRPGKAVVKPIQPEELEHYHRLREELRISPEPGPITYNYMAADIEEYERRRKALMISQQQARSTGSSSNN</sequence>
<dbReference type="GO" id="GO:0007189">
    <property type="term" value="P:adenylate cyclase-activating G protein-coupled receptor signaling pathway"/>
    <property type="evidence" value="ECO:0007669"/>
    <property type="project" value="TreeGrafter"/>
</dbReference>
<feature type="region of interest" description="Disordered" evidence="5">
    <location>
        <begin position="381"/>
        <end position="418"/>
    </location>
</feature>
<dbReference type="OrthoDB" id="18453at2759"/>
<dbReference type="AlphaFoldDB" id="A0A1B8GS37"/>
<keyword evidence="2 6" id="KW-0812">Transmembrane</keyword>
<dbReference type="GeneID" id="28836862"/>
<evidence type="ECO:0000313" key="8">
    <source>
        <dbReference type="EMBL" id="OBT98635.1"/>
    </source>
</evidence>
<evidence type="ECO:0000256" key="6">
    <source>
        <dbReference type="SAM" id="Phobius"/>
    </source>
</evidence>
<feature type="transmembrane region" description="Helical" evidence="6">
    <location>
        <begin position="50"/>
        <end position="68"/>
    </location>
</feature>
<gene>
    <name evidence="8" type="ORF">VE01_03476</name>
</gene>
<reference evidence="8 9" key="1">
    <citation type="submission" date="2016-03" db="EMBL/GenBank/DDBJ databases">
        <title>Comparative genomics of Pseudogymnoascus destructans, the fungus causing white-nose syndrome of bats.</title>
        <authorList>
            <person name="Palmer J.M."/>
            <person name="Drees K.P."/>
            <person name="Foster J.T."/>
            <person name="Lindner D.L."/>
        </authorList>
    </citation>
    <scope>NUCLEOTIDE SEQUENCE [LARGE SCALE GENOMIC DNA]</scope>
    <source>
        <strain evidence="8 9">UAMH 10579</strain>
    </source>
</reference>
<organism evidence="8 9">
    <name type="scientific">Pseudogymnoascus verrucosus</name>
    <dbReference type="NCBI Taxonomy" id="342668"/>
    <lineage>
        <taxon>Eukaryota</taxon>
        <taxon>Fungi</taxon>
        <taxon>Dikarya</taxon>
        <taxon>Ascomycota</taxon>
        <taxon>Pezizomycotina</taxon>
        <taxon>Leotiomycetes</taxon>
        <taxon>Thelebolales</taxon>
        <taxon>Thelebolaceae</taxon>
        <taxon>Pseudogymnoascus</taxon>
    </lineage>
</organism>
<keyword evidence="4 6" id="KW-0472">Membrane</keyword>
<dbReference type="SUPFAM" id="SSF81321">
    <property type="entry name" value="Family A G protein-coupled receptor-like"/>
    <property type="match status" value="1"/>
</dbReference>
<evidence type="ECO:0000256" key="4">
    <source>
        <dbReference type="ARBA" id="ARBA00023136"/>
    </source>
</evidence>
<evidence type="ECO:0000259" key="7">
    <source>
        <dbReference type="PROSITE" id="PS50261"/>
    </source>
</evidence>
<evidence type="ECO:0000256" key="2">
    <source>
        <dbReference type="ARBA" id="ARBA00022692"/>
    </source>
</evidence>
<feature type="domain" description="G-protein coupled receptors family 2 profile 2" evidence="7">
    <location>
        <begin position="12"/>
        <end position="341"/>
    </location>
</feature>
<feature type="transmembrane region" description="Helical" evidence="6">
    <location>
        <begin position="320"/>
        <end position="340"/>
    </location>
</feature>
<feature type="transmembrane region" description="Helical" evidence="6">
    <location>
        <begin position="96"/>
        <end position="114"/>
    </location>
</feature>
<feature type="transmembrane region" description="Helical" evidence="6">
    <location>
        <begin position="279"/>
        <end position="300"/>
    </location>
</feature>
<dbReference type="EMBL" id="KV460216">
    <property type="protein sequence ID" value="OBT98635.1"/>
    <property type="molecule type" value="Genomic_DNA"/>
</dbReference>
<dbReference type="Gene3D" id="1.20.1070.10">
    <property type="entry name" value="Rhodopsin 7-helix transmembrane proteins"/>
    <property type="match status" value="1"/>
</dbReference>
<reference evidence="9" key="2">
    <citation type="journal article" date="2018" name="Nat. Commun.">
        <title>Extreme sensitivity to ultraviolet light in the fungal pathogen causing white-nose syndrome of bats.</title>
        <authorList>
            <person name="Palmer J.M."/>
            <person name="Drees K.P."/>
            <person name="Foster J.T."/>
            <person name="Lindner D.L."/>
        </authorList>
    </citation>
    <scope>NUCLEOTIDE SEQUENCE [LARGE SCALE GENOMIC DNA]</scope>
    <source>
        <strain evidence="9">UAMH 10579</strain>
    </source>
</reference>
<name>A0A1B8GS37_9PEZI</name>
<evidence type="ECO:0000256" key="1">
    <source>
        <dbReference type="ARBA" id="ARBA00004141"/>
    </source>
</evidence>
<dbReference type="InterPro" id="IPR017981">
    <property type="entry name" value="GPCR_2-like_7TM"/>
</dbReference>
<dbReference type="GO" id="GO:0007166">
    <property type="term" value="P:cell surface receptor signaling pathway"/>
    <property type="evidence" value="ECO:0007669"/>
    <property type="project" value="InterPro"/>
</dbReference>